<dbReference type="RefSeq" id="WP_238307129.1">
    <property type="nucleotide sequence ID" value="NZ_BPQM01000173.1"/>
</dbReference>
<keyword evidence="8" id="KW-1185">Reference proteome</keyword>
<dbReference type="InterPro" id="IPR005119">
    <property type="entry name" value="LysR_subst-bd"/>
</dbReference>
<dbReference type="PROSITE" id="PS50931">
    <property type="entry name" value="HTH_LYSR"/>
    <property type="match status" value="1"/>
</dbReference>
<proteinExistence type="inferred from homology"/>
<evidence type="ECO:0000259" key="6">
    <source>
        <dbReference type="PROSITE" id="PS50931"/>
    </source>
</evidence>
<accession>A0AA37HUR4</accession>
<dbReference type="SUPFAM" id="SSF46785">
    <property type="entry name" value="Winged helix' DNA-binding domain"/>
    <property type="match status" value="1"/>
</dbReference>
<sequence>MAFNKSDLSDLNVFMTIARNRSFRRSAAELGLTASALSHTMKGLETRLGVRLLNRTSRSVVPTAAGMALFEELDQSFKQIGDALDGLNRFRESPAGRVRLSVPRDAARLLIDPVLPRLLLEYPGLEVEVDVNDAVIDVVASGFDAGIRYGGTVPEEMIAQRLTPDLRWVVVGSPGYLQARGRPRIPEDLMQHSCIRIRLGTGHIYHWEFDKDGEDRALDVPGAMVTNETEGSVEAVLAGLGLFYCLEARVADNLAQGRLETVLDDWCSPGPGFFLYYSGRRQVPTGLRLLAEAIRRHWGTRETGMVAEPAPGSRQPSKPEV</sequence>
<dbReference type="SUPFAM" id="SSF53850">
    <property type="entry name" value="Periplasmic binding protein-like II"/>
    <property type="match status" value="1"/>
</dbReference>
<dbReference type="AlphaFoldDB" id="A0AA37HUR4"/>
<evidence type="ECO:0000313" key="7">
    <source>
        <dbReference type="EMBL" id="GJD81911.1"/>
    </source>
</evidence>
<dbReference type="GO" id="GO:0006351">
    <property type="term" value="P:DNA-templated transcription"/>
    <property type="evidence" value="ECO:0007669"/>
    <property type="project" value="TreeGrafter"/>
</dbReference>
<comment type="similarity">
    <text evidence="1">Belongs to the LysR transcriptional regulatory family.</text>
</comment>
<dbReference type="PANTHER" id="PTHR30537">
    <property type="entry name" value="HTH-TYPE TRANSCRIPTIONAL REGULATOR"/>
    <property type="match status" value="1"/>
</dbReference>
<reference evidence="7" key="2">
    <citation type="submission" date="2021-08" db="EMBL/GenBank/DDBJ databases">
        <authorList>
            <person name="Tani A."/>
            <person name="Ola A."/>
            <person name="Ogura Y."/>
            <person name="Katsura K."/>
            <person name="Hayashi T."/>
        </authorList>
    </citation>
    <scope>NUCLEOTIDE SEQUENCE</scope>
    <source>
        <strain evidence="7">NBRC 103626</strain>
    </source>
</reference>
<name>A0AA37HUR4_9HYPH</name>
<dbReference type="InterPro" id="IPR000847">
    <property type="entry name" value="LysR_HTH_N"/>
</dbReference>
<dbReference type="FunFam" id="1.10.10.10:FF:000001">
    <property type="entry name" value="LysR family transcriptional regulator"/>
    <property type="match status" value="1"/>
</dbReference>
<keyword evidence="2" id="KW-0805">Transcription regulation</keyword>
<dbReference type="GO" id="GO:0043565">
    <property type="term" value="F:sequence-specific DNA binding"/>
    <property type="evidence" value="ECO:0007669"/>
    <property type="project" value="TreeGrafter"/>
</dbReference>
<dbReference type="Gene3D" id="3.40.190.290">
    <property type="match status" value="1"/>
</dbReference>
<feature type="domain" description="HTH lysR-type" evidence="6">
    <location>
        <begin position="7"/>
        <end position="63"/>
    </location>
</feature>
<dbReference type="InterPro" id="IPR036388">
    <property type="entry name" value="WH-like_DNA-bd_sf"/>
</dbReference>
<dbReference type="Pfam" id="PF03466">
    <property type="entry name" value="LysR_substrate"/>
    <property type="match status" value="1"/>
</dbReference>
<evidence type="ECO:0000256" key="1">
    <source>
        <dbReference type="ARBA" id="ARBA00009437"/>
    </source>
</evidence>
<keyword evidence="3" id="KW-0238">DNA-binding</keyword>
<dbReference type="Gene3D" id="1.10.10.10">
    <property type="entry name" value="Winged helix-like DNA-binding domain superfamily/Winged helix DNA-binding domain"/>
    <property type="match status" value="1"/>
</dbReference>
<reference evidence="7" key="1">
    <citation type="journal article" date="2016" name="Front. Microbiol.">
        <title>Genome Sequence of the Piezophilic, Mesophilic Sulfate-Reducing Bacterium Desulfovibrio indicus J2T.</title>
        <authorList>
            <person name="Cao J."/>
            <person name="Maignien L."/>
            <person name="Shao Z."/>
            <person name="Alain K."/>
            <person name="Jebbar M."/>
        </authorList>
    </citation>
    <scope>NUCLEOTIDE SEQUENCE</scope>
    <source>
        <strain evidence="7">NBRC 103626</strain>
    </source>
</reference>
<evidence type="ECO:0000256" key="4">
    <source>
        <dbReference type="ARBA" id="ARBA00023163"/>
    </source>
</evidence>
<evidence type="ECO:0000313" key="8">
    <source>
        <dbReference type="Proteomes" id="UP001055108"/>
    </source>
</evidence>
<protein>
    <submittedName>
        <fullName evidence="7">HTH-type transcriptional regulator PgrR</fullName>
    </submittedName>
</protein>
<evidence type="ECO:0000256" key="3">
    <source>
        <dbReference type="ARBA" id="ARBA00023125"/>
    </source>
</evidence>
<dbReference type="PANTHER" id="PTHR30537:SF1">
    <property type="entry name" value="HTH-TYPE TRANSCRIPTIONAL REGULATOR PGRR"/>
    <property type="match status" value="1"/>
</dbReference>
<dbReference type="GO" id="GO:0003700">
    <property type="term" value="F:DNA-binding transcription factor activity"/>
    <property type="evidence" value="ECO:0007669"/>
    <property type="project" value="InterPro"/>
</dbReference>
<comment type="caution">
    <text evidence="7">The sequence shown here is derived from an EMBL/GenBank/DDBJ whole genome shotgun (WGS) entry which is preliminary data.</text>
</comment>
<dbReference type="Proteomes" id="UP001055108">
    <property type="component" value="Unassembled WGS sequence"/>
</dbReference>
<dbReference type="EMBL" id="BPQM01000173">
    <property type="protein sequence ID" value="GJD81911.1"/>
    <property type="molecule type" value="Genomic_DNA"/>
</dbReference>
<gene>
    <name evidence="7" type="primary">pgrR_4</name>
    <name evidence="7" type="ORF">NBEOAGPD_5167</name>
</gene>
<dbReference type="CDD" id="cd08474">
    <property type="entry name" value="PBP2_CrgA_like_5"/>
    <property type="match status" value="1"/>
</dbReference>
<evidence type="ECO:0000256" key="2">
    <source>
        <dbReference type="ARBA" id="ARBA00023015"/>
    </source>
</evidence>
<dbReference type="InterPro" id="IPR036390">
    <property type="entry name" value="WH_DNA-bd_sf"/>
</dbReference>
<evidence type="ECO:0000256" key="5">
    <source>
        <dbReference type="SAM" id="MobiDB-lite"/>
    </source>
</evidence>
<organism evidence="7 8">
    <name type="scientific">Methylobacterium gregans</name>
    <dbReference type="NCBI Taxonomy" id="374424"/>
    <lineage>
        <taxon>Bacteria</taxon>
        <taxon>Pseudomonadati</taxon>
        <taxon>Pseudomonadota</taxon>
        <taxon>Alphaproteobacteria</taxon>
        <taxon>Hyphomicrobiales</taxon>
        <taxon>Methylobacteriaceae</taxon>
        <taxon>Methylobacterium</taxon>
    </lineage>
</organism>
<keyword evidence="4" id="KW-0804">Transcription</keyword>
<feature type="region of interest" description="Disordered" evidence="5">
    <location>
        <begin position="302"/>
        <end position="321"/>
    </location>
</feature>
<dbReference type="InterPro" id="IPR058163">
    <property type="entry name" value="LysR-type_TF_proteobact-type"/>
</dbReference>
<dbReference type="Pfam" id="PF00126">
    <property type="entry name" value="HTH_1"/>
    <property type="match status" value="1"/>
</dbReference>